<organism evidence="10 11">
    <name type="scientific">Microlunatus parietis</name>
    <dbReference type="NCBI Taxonomy" id="682979"/>
    <lineage>
        <taxon>Bacteria</taxon>
        <taxon>Bacillati</taxon>
        <taxon>Actinomycetota</taxon>
        <taxon>Actinomycetes</taxon>
        <taxon>Propionibacteriales</taxon>
        <taxon>Propionibacteriaceae</taxon>
        <taxon>Microlunatus</taxon>
    </lineage>
</organism>
<dbReference type="GO" id="GO:0005886">
    <property type="term" value="C:plasma membrane"/>
    <property type="evidence" value="ECO:0007669"/>
    <property type="project" value="TreeGrafter"/>
</dbReference>
<dbReference type="EMBL" id="JACCBU010000001">
    <property type="protein sequence ID" value="NYE74875.1"/>
    <property type="molecule type" value="Genomic_DNA"/>
</dbReference>
<dbReference type="InterPro" id="IPR050487">
    <property type="entry name" value="FtsQ_DivIB"/>
</dbReference>
<evidence type="ECO:0000256" key="4">
    <source>
        <dbReference type="ARBA" id="ARBA00022692"/>
    </source>
</evidence>
<dbReference type="Pfam" id="PF03799">
    <property type="entry name" value="FtsQ_DivIB_C"/>
    <property type="match status" value="1"/>
</dbReference>
<evidence type="ECO:0000256" key="6">
    <source>
        <dbReference type="ARBA" id="ARBA00023136"/>
    </source>
</evidence>
<evidence type="ECO:0000256" key="1">
    <source>
        <dbReference type="ARBA" id="ARBA00004370"/>
    </source>
</evidence>
<comment type="caution">
    <text evidence="10">The sequence shown here is derived from an EMBL/GenBank/DDBJ whole genome shotgun (WGS) entry which is preliminary data.</text>
</comment>
<sequence length="243" mass="25794">MATSTLGRPPGVARSGGSRSYRKRRRLWPVVLIGVLLLALAGTAVWLVGFSSVLGTDRVEVRGAEAVAARDVERTAAVPLGLPLARQDIDAIAARVADLTPVESVEVTRQYPDTVLIVIKERAAVIGVADGGGYLLLDRHGVPYRTVQKLPPGVLLAEFNAGNTPLAEQLGVVAAALPGELTQQLDRLSATSESSIELELKNGDRVIWGTADESALKAAVLLDLMKQKAKVYNVSAPRHPATR</sequence>
<dbReference type="Gene3D" id="3.10.20.310">
    <property type="entry name" value="membrane protein fhac"/>
    <property type="match status" value="1"/>
</dbReference>
<feature type="domain" description="POTRA" evidence="9">
    <location>
        <begin position="52"/>
        <end position="122"/>
    </location>
</feature>
<dbReference type="InterPro" id="IPR013685">
    <property type="entry name" value="POTRA_FtsQ_type"/>
</dbReference>
<reference evidence="10 11" key="1">
    <citation type="submission" date="2020-07" db="EMBL/GenBank/DDBJ databases">
        <title>Sequencing the genomes of 1000 actinobacteria strains.</title>
        <authorList>
            <person name="Klenk H.-P."/>
        </authorList>
    </citation>
    <scope>NUCLEOTIDE SEQUENCE [LARGE SCALE GENOMIC DNA]</scope>
    <source>
        <strain evidence="10 11">DSM 22083</strain>
    </source>
</reference>
<keyword evidence="2" id="KW-1003">Cell membrane</keyword>
<dbReference type="Pfam" id="PF08478">
    <property type="entry name" value="POTRA_1"/>
    <property type="match status" value="1"/>
</dbReference>
<proteinExistence type="predicted"/>
<feature type="transmembrane region" description="Helical" evidence="8">
    <location>
        <begin position="27"/>
        <end position="48"/>
    </location>
</feature>
<dbReference type="PROSITE" id="PS51779">
    <property type="entry name" value="POTRA"/>
    <property type="match status" value="1"/>
</dbReference>
<dbReference type="InterPro" id="IPR034746">
    <property type="entry name" value="POTRA"/>
</dbReference>
<name>A0A7Y9IDQ1_9ACTN</name>
<protein>
    <submittedName>
        <fullName evidence="10">Cell division protein FtsQ</fullName>
    </submittedName>
</protein>
<keyword evidence="5 8" id="KW-1133">Transmembrane helix</keyword>
<keyword evidence="4 8" id="KW-0812">Transmembrane</keyword>
<evidence type="ECO:0000256" key="2">
    <source>
        <dbReference type="ARBA" id="ARBA00022475"/>
    </source>
</evidence>
<accession>A0A7Y9IDQ1</accession>
<evidence type="ECO:0000256" key="3">
    <source>
        <dbReference type="ARBA" id="ARBA00022618"/>
    </source>
</evidence>
<keyword evidence="7" id="KW-0131">Cell cycle</keyword>
<keyword evidence="6 8" id="KW-0472">Membrane</keyword>
<dbReference type="InterPro" id="IPR005548">
    <property type="entry name" value="Cell_div_FtsQ/DivIB_C"/>
</dbReference>
<evidence type="ECO:0000256" key="7">
    <source>
        <dbReference type="ARBA" id="ARBA00023306"/>
    </source>
</evidence>
<keyword evidence="3 10" id="KW-0132">Cell division</keyword>
<gene>
    <name evidence="10" type="ORF">BKA15_006204</name>
</gene>
<dbReference type="RefSeq" id="WP_179757472.1">
    <property type="nucleotide sequence ID" value="NZ_JACCBU010000001.1"/>
</dbReference>
<comment type="subcellular location">
    <subcellularLocation>
        <location evidence="1">Membrane</location>
    </subcellularLocation>
</comment>
<evidence type="ECO:0000256" key="5">
    <source>
        <dbReference type="ARBA" id="ARBA00022989"/>
    </source>
</evidence>
<evidence type="ECO:0000313" key="11">
    <source>
        <dbReference type="Proteomes" id="UP000569914"/>
    </source>
</evidence>
<dbReference type="Proteomes" id="UP000569914">
    <property type="component" value="Unassembled WGS sequence"/>
</dbReference>
<evidence type="ECO:0000259" key="9">
    <source>
        <dbReference type="PROSITE" id="PS51779"/>
    </source>
</evidence>
<dbReference type="GO" id="GO:0051301">
    <property type="term" value="P:cell division"/>
    <property type="evidence" value="ECO:0007669"/>
    <property type="project" value="UniProtKB-KW"/>
</dbReference>
<dbReference type="PANTHER" id="PTHR37820">
    <property type="entry name" value="CELL DIVISION PROTEIN DIVIB"/>
    <property type="match status" value="1"/>
</dbReference>
<keyword evidence="11" id="KW-1185">Reference proteome</keyword>
<dbReference type="PANTHER" id="PTHR37820:SF1">
    <property type="entry name" value="CELL DIVISION PROTEIN FTSQ"/>
    <property type="match status" value="1"/>
</dbReference>
<dbReference type="AlphaFoldDB" id="A0A7Y9IDQ1"/>
<evidence type="ECO:0000256" key="8">
    <source>
        <dbReference type="SAM" id="Phobius"/>
    </source>
</evidence>
<evidence type="ECO:0000313" key="10">
    <source>
        <dbReference type="EMBL" id="NYE74875.1"/>
    </source>
</evidence>